<sequence>MTVDPTEPDDFTAGPDETPELTPETPEADAAEQHTDVRPETDDPLPSTESGSADPADLAEQTRVVTLDEDDYR</sequence>
<reference evidence="2 3" key="1">
    <citation type="submission" date="2024-09" db="EMBL/GenBank/DDBJ databases">
        <authorList>
            <person name="Sun Q."/>
            <person name="Mori K."/>
        </authorList>
    </citation>
    <scope>NUCLEOTIDE SEQUENCE [LARGE SCALE GENOMIC DNA]</scope>
    <source>
        <strain evidence="2 3">JCM 4362</strain>
    </source>
</reference>
<feature type="compositionally biased region" description="Acidic residues" evidence="1">
    <location>
        <begin position="1"/>
        <end position="10"/>
    </location>
</feature>
<evidence type="ECO:0000313" key="2">
    <source>
        <dbReference type="EMBL" id="MFB9521796.1"/>
    </source>
</evidence>
<evidence type="ECO:0000313" key="3">
    <source>
        <dbReference type="Proteomes" id="UP001589718"/>
    </source>
</evidence>
<evidence type="ECO:0000256" key="1">
    <source>
        <dbReference type="SAM" id="MobiDB-lite"/>
    </source>
</evidence>
<accession>A0ABV5PF12</accession>
<comment type="caution">
    <text evidence="2">The sequence shown here is derived from an EMBL/GenBank/DDBJ whole genome shotgun (WGS) entry which is preliminary data.</text>
</comment>
<name>A0ABV5PF12_STRCM</name>
<feature type="region of interest" description="Disordered" evidence="1">
    <location>
        <begin position="1"/>
        <end position="73"/>
    </location>
</feature>
<dbReference type="RefSeq" id="WP_345228557.1">
    <property type="nucleotide sequence ID" value="NZ_BAAAXE010000015.1"/>
</dbReference>
<gene>
    <name evidence="2" type="ORF">ACFFTU_17780</name>
</gene>
<dbReference type="Proteomes" id="UP001589718">
    <property type="component" value="Unassembled WGS sequence"/>
</dbReference>
<organism evidence="2 3">
    <name type="scientific">Streptomyces cremeus</name>
    <dbReference type="NCBI Taxonomy" id="66881"/>
    <lineage>
        <taxon>Bacteria</taxon>
        <taxon>Bacillati</taxon>
        <taxon>Actinomycetota</taxon>
        <taxon>Actinomycetes</taxon>
        <taxon>Kitasatosporales</taxon>
        <taxon>Streptomycetaceae</taxon>
        <taxon>Streptomyces</taxon>
    </lineage>
</organism>
<dbReference type="EMBL" id="JBHMCR010000009">
    <property type="protein sequence ID" value="MFB9521796.1"/>
    <property type="molecule type" value="Genomic_DNA"/>
</dbReference>
<protein>
    <submittedName>
        <fullName evidence="2">Uncharacterized protein</fullName>
    </submittedName>
</protein>
<proteinExistence type="predicted"/>
<feature type="compositionally biased region" description="Basic and acidic residues" evidence="1">
    <location>
        <begin position="31"/>
        <end position="41"/>
    </location>
</feature>
<keyword evidence="3" id="KW-1185">Reference proteome</keyword>